<organism evidence="1 2">
    <name type="scientific">Paraglaciecola aquimarina</name>
    <dbReference type="NCBI Taxonomy" id="1235557"/>
    <lineage>
        <taxon>Bacteria</taxon>
        <taxon>Pseudomonadati</taxon>
        <taxon>Pseudomonadota</taxon>
        <taxon>Gammaproteobacteria</taxon>
        <taxon>Alteromonadales</taxon>
        <taxon>Alteromonadaceae</taxon>
        <taxon>Paraglaciecola</taxon>
    </lineage>
</organism>
<evidence type="ECO:0000313" key="1">
    <source>
        <dbReference type="EMBL" id="MDU0356273.1"/>
    </source>
</evidence>
<protein>
    <submittedName>
        <fullName evidence="1">Uncharacterized protein</fullName>
    </submittedName>
</protein>
<dbReference type="PANTHER" id="PTHR46438">
    <property type="entry name" value="ALPHA/BETA-HYDROLASES SUPERFAMILY PROTEIN"/>
    <property type="match status" value="1"/>
</dbReference>
<evidence type="ECO:0000313" key="2">
    <source>
        <dbReference type="Proteomes" id="UP001247805"/>
    </source>
</evidence>
<dbReference type="Proteomes" id="UP001247805">
    <property type="component" value="Unassembled WGS sequence"/>
</dbReference>
<reference evidence="1 2" key="1">
    <citation type="submission" date="2023-10" db="EMBL/GenBank/DDBJ databases">
        <title>Glaciecola aquimarina strain GGW-M5 nov., isolated from a coastal seawater.</title>
        <authorList>
            <person name="Bayburt H."/>
            <person name="Kim J.M."/>
            <person name="Choi B.J."/>
            <person name="Jeon C.O."/>
        </authorList>
    </citation>
    <scope>NUCLEOTIDE SEQUENCE [LARGE SCALE GENOMIC DNA]</scope>
    <source>
        <strain evidence="1 2">KCTC 32108</strain>
    </source>
</reference>
<dbReference type="Gene3D" id="3.40.50.1820">
    <property type="entry name" value="alpha/beta hydrolase"/>
    <property type="match status" value="1"/>
</dbReference>
<accession>A0ABU3T240</accession>
<comment type="caution">
    <text evidence="1">The sequence shown here is derived from an EMBL/GenBank/DDBJ whole genome shotgun (WGS) entry which is preliminary data.</text>
</comment>
<dbReference type="SUPFAM" id="SSF53474">
    <property type="entry name" value="alpha/beta-Hydrolases"/>
    <property type="match status" value="1"/>
</dbReference>
<sequence length="144" mass="16085">MKKGLPLFTAVLLLIGCERAQFDDEITRTHGLPDKNAEYQKLLTQKAVNLKDDELYNRVLTLWDTPYRELRLPTSIGKAHIIVSGPADGKPLFLLHGMNADATMWYPNVKALSNNYRVYAIDDILGQGQSTLGDVNPSIDNLTT</sequence>
<proteinExistence type="predicted"/>
<keyword evidence="2" id="KW-1185">Reference proteome</keyword>
<dbReference type="RefSeq" id="WP_316027770.1">
    <property type="nucleotide sequence ID" value="NZ_JAWDIO010000002.1"/>
</dbReference>
<name>A0ABU3T240_9ALTE</name>
<gene>
    <name evidence="1" type="ORF">RS130_22430</name>
</gene>
<dbReference type="InterPro" id="IPR029058">
    <property type="entry name" value="AB_hydrolase_fold"/>
</dbReference>
<dbReference type="EMBL" id="JAWDIO010000002">
    <property type="protein sequence ID" value="MDU0356273.1"/>
    <property type="molecule type" value="Genomic_DNA"/>
</dbReference>
<dbReference type="PROSITE" id="PS51257">
    <property type="entry name" value="PROKAR_LIPOPROTEIN"/>
    <property type="match status" value="1"/>
</dbReference>